<comment type="caution">
    <text evidence="1">The sequence shown here is derived from an EMBL/GenBank/DDBJ whole genome shotgun (WGS) entry which is preliminary data.</text>
</comment>
<gene>
    <name evidence="1" type="ORF">PsorP6_006951</name>
</gene>
<evidence type="ECO:0000313" key="1">
    <source>
        <dbReference type="EMBL" id="KAI9915051.1"/>
    </source>
</evidence>
<reference evidence="1 2" key="1">
    <citation type="journal article" date="2022" name="bioRxiv">
        <title>The genome of the oomycete Peronosclerospora sorghi, a cosmopolitan pathogen of maize and sorghum, is inflated with dispersed pseudogenes.</title>
        <authorList>
            <person name="Fletcher K."/>
            <person name="Martin F."/>
            <person name="Isakeit T."/>
            <person name="Cavanaugh K."/>
            <person name="Magill C."/>
            <person name="Michelmore R."/>
        </authorList>
    </citation>
    <scope>NUCLEOTIDE SEQUENCE [LARGE SCALE GENOMIC DNA]</scope>
    <source>
        <strain evidence="1">P6</strain>
    </source>
</reference>
<dbReference type="EMBL" id="CM047582">
    <property type="protein sequence ID" value="KAI9915051.1"/>
    <property type="molecule type" value="Genomic_DNA"/>
</dbReference>
<accession>A0ACC0WBH3</accession>
<sequence>MEATKIDALRKEKENLVKLHSTEVETLEKAHARAIEEMHELLGQVERLTGEKTQTMEERGSLEKQIEKTRTFLEAKSNELTGATEILKRYKEDRAVFRAKVDTQVSERNEFTRELMDQ</sequence>
<keyword evidence="2" id="KW-1185">Reference proteome</keyword>
<organism evidence="1 2">
    <name type="scientific">Peronosclerospora sorghi</name>
    <dbReference type="NCBI Taxonomy" id="230839"/>
    <lineage>
        <taxon>Eukaryota</taxon>
        <taxon>Sar</taxon>
        <taxon>Stramenopiles</taxon>
        <taxon>Oomycota</taxon>
        <taxon>Peronosporomycetes</taxon>
        <taxon>Peronosporales</taxon>
        <taxon>Peronosporaceae</taxon>
        <taxon>Peronosclerospora</taxon>
    </lineage>
</organism>
<proteinExistence type="predicted"/>
<evidence type="ECO:0000313" key="2">
    <source>
        <dbReference type="Proteomes" id="UP001163321"/>
    </source>
</evidence>
<dbReference type="Proteomes" id="UP001163321">
    <property type="component" value="Chromosome 3"/>
</dbReference>
<protein>
    <submittedName>
        <fullName evidence="1">Uncharacterized protein</fullName>
    </submittedName>
</protein>
<name>A0ACC0WBH3_9STRA</name>